<dbReference type="Pfam" id="PF17677">
    <property type="entry name" value="Glyco_hydro38C2"/>
    <property type="match status" value="1"/>
</dbReference>
<dbReference type="EMBL" id="CBXV010000003">
    <property type="protein sequence ID" value="CDM64758.1"/>
    <property type="molecule type" value="Genomic_DNA"/>
</dbReference>
<dbReference type="Pfam" id="PF01074">
    <property type="entry name" value="Glyco_hydro_38N"/>
    <property type="match status" value="1"/>
</dbReference>
<proteinExistence type="predicted"/>
<dbReference type="InterPro" id="IPR011013">
    <property type="entry name" value="Gal_mutarotase_sf_dom"/>
</dbReference>
<protein>
    <submittedName>
        <fullName evidence="3">Glycosyl hydrolase family 38</fullName>
    </submittedName>
</protein>
<evidence type="ECO:0000313" key="3">
    <source>
        <dbReference type="EMBL" id="CDM64758.1"/>
    </source>
</evidence>
<keyword evidence="4" id="KW-1185">Reference proteome</keyword>
<evidence type="ECO:0000259" key="2">
    <source>
        <dbReference type="Pfam" id="PF17677"/>
    </source>
</evidence>
<dbReference type="GO" id="GO:0009313">
    <property type="term" value="P:oligosaccharide catabolic process"/>
    <property type="evidence" value="ECO:0007669"/>
    <property type="project" value="TreeGrafter"/>
</dbReference>
<dbReference type="PANTHER" id="PTHR46017:SF1">
    <property type="entry name" value="ALPHA-MANNOSIDASE 2C1"/>
    <property type="match status" value="1"/>
</dbReference>
<organism evidence="3 4">
    <name type="scientific">Pyrinomonas methylaliphatogenes</name>
    <dbReference type="NCBI Taxonomy" id="454194"/>
    <lineage>
        <taxon>Bacteria</taxon>
        <taxon>Pseudomonadati</taxon>
        <taxon>Acidobacteriota</taxon>
        <taxon>Blastocatellia</taxon>
        <taxon>Blastocatellales</taxon>
        <taxon>Pyrinomonadaceae</taxon>
        <taxon>Pyrinomonas</taxon>
    </lineage>
</organism>
<accession>A0A0B6WU45</accession>
<dbReference type="InterPro" id="IPR000602">
    <property type="entry name" value="Glyco_hydro_38_N"/>
</dbReference>
<dbReference type="GO" id="GO:0004559">
    <property type="term" value="F:alpha-mannosidase activity"/>
    <property type="evidence" value="ECO:0007669"/>
    <property type="project" value="InterPro"/>
</dbReference>
<dbReference type="SUPFAM" id="SSF74650">
    <property type="entry name" value="Galactose mutarotase-like"/>
    <property type="match status" value="1"/>
</dbReference>
<keyword evidence="3" id="KW-0378">Hydrolase</keyword>
<feature type="domain" description="Glycosyl hydrolases family 38 C-terminal" evidence="2">
    <location>
        <begin position="885"/>
        <end position="945"/>
    </location>
</feature>
<evidence type="ECO:0000313" key="4">
    <source>
        <dbReference type="Proteomes" id="UP000031518"/>
    </source>
</evidence>
<dbReference type="Gene3D" id="3.20.110.10">
    <property type="entry name" value="Glycoside hydrolase 38, N terminal domain"/>
    <property type="match status" value="1"/>
</dbReference>
<dbReference type="STRING" id="454194.PYK22_00753"/>
<dbReference type="GO" id="GO:0030246">
    <property type="term" value="F:carbohydrate binding"/>
    <property type="evidence" value="ECO:0007669"/>
    <property type="project" value="InterPro"/>
</dbReference>
<dbReference type="InterPro" id="IPR041147">
    <property type="entry name" value="GH38_C"/>
</dbReference>
<dbReference type="SUPFAM" id="SSF88713">
    <property type="entry name" value="Glycoside hydrolase/deacetylase"/>
    <property type="match status" value="1"/>
</dbReference>
<gene>
    <name evidence="3" type="ORF">PYK22_00753</name>
</gene>
<name>A0A0B6WU45_9BACT</name>
<dbReference type="GO" id="GO:0006013">
    <property type="term" value="P:mannose metabolic process"/>
    <property type="evidence" value="ECO:0007669"/>
    <property type="project" value="InterPro"/>
</dbReference>
<evidence type="ECO:0000259" key="1">
    <source>
        <dbReference type="Pfam" id="PF01074"/>
    </source>
</evidence>
<dbReference type="PANTHER" id="PTHR46017">
    <property type="entry name" value="ALPHA-MANNOSIDASE 2C1"/>
    <property type="match status" value="1"/>
</dbReference>
<reference evidence="3 4" key="1">
    <citation type="submission" date="2013-12" db="EMBL/GenBank/DDBJ databases">
        <authorList>
            <person name="Stott M."/>
        </authorList>
    </citation>
    <scope>NUCLEOTIDE SEQUENCE [LARGE SCALE GENOMIC DNA]</scope>
    <source>
        <strain evidence="3 4">K22</strain>
    </source>
</reference>
<dbReference type="Proteomes" id="UP000031518">
    <property type="component" value="Unassembled WGS sequence"/>
</dbReference>
<dbReference type="InterPro" id="IPR027291">
    <property type="entry name" value="Glyco_hydro_38_N_sf"/>
</dbReference>
<dbReference type="OrthoDB" id="237949at2"/>
<reference evidence="3 4" key="2">
    <citation type="submission" date="2015-01" db="EMBL/GenBank/DDBJ databases">
        <title>Complete genome sequence of Pyrinomonas methylaliphatogenes type strain K22T.</title>
        <authorList>
            <person name="Lee K.C.Y."/>
            <person name="Power J.F."/>
            <person name="Dunfield P.F."/>
            <person name="Morgan X.C."/>
            <person name="Huttenhower C."/>
            <person name="Stott M.B."/>
        </authorList>
    </citation>
    <scope>NUCLEOTIDE SEQUENCE [LARGE SCALE GENOMIC DNA]</scope>
    <source>
        <strain evidence="3 4">K22</strain>
    </source>
</reference>
<dbReference type="InterPro" id="IPR011330">
    <property type="entry name" value="Glyco_hydro/deAcase_b/a-brl"/>
</dbReference>
<feature type="domain" description="Glycoside hydrolase family 38 N-terminal" evidence="1">
    <location>
        <begin position="44"/>
        <end position="353"/>
    </location>
</feature>
<dbReference type="AlphaFoldDB" id="A0A0B6WU45"/>
<sequence length="952" mass="106008">MVERRSASFPKRMAGMLRGVCGGICAVLLLIAGAQARAASSIRTVYIVPTSHYDFGFVEPPEAVRERAARHISEVIRVAQADPDFRWTIESVWQVNEWLKRAKAPTSVLPKDEARIAALINLIKSGRLALSAVWGSMHTDFMGVEELNRLCYDYVKLKRAYGITTELAVMDDVPGHPMSLPSVLSASGVRYLLVGANLGIGLGGTSLAPGRVPFYWEGPDGARVLTWVSQTARGGYTEALTDYYLDPFTRDPYTGKTPYEMFNPHGAAKAPLQIMEEGVSALLKRYAEAGYPYDAVLVMYAHDFLEPSNVANLERAVRLWNGARKSPRLKIATPPEFFRYIESKYGARLPTYRGEWSGLWSEAKTHSPQLSALARAAHDWTPAAETLWSAVAMTRPVPHPVGNFSILYDLMFTYDEHSGAGNTGWPKLNSFAALQEQNRQYVAYLTRARAELHSLFEDGLRLLSAPMRAERRAESWHLLVYNPLSWARTDLVEAAPPEEGKRIVAIYDEAERRAVAFDIDERGRALFIAHDVPSVGYKIFRIEVAPGAPVPTLKSETTEDTLESQHYRVRVRADGTIQSIFSLAQRRELVDGASELPFNYLLRTEGDEPSMIALPLAPQVRVERGAVIKRAIIERPRSAFPRTVITLYDDLDRLDLRNEIDASRLPFVANGKTWHDSYFFVFPFALDASSLVIRPEGQRGFLRLPDDYLPGARRDGVTSQHVIALSDKRGALALAHRQSFHFVFHGYVRTARASSEQAFPAIFTGKWPLERATLFAKAFRYGTQSDTEDVGVANIETVEPGLGHRYLFDYSLASFAQFDPVASARFGWELNVPLRAVYIPAVPEEAKRSLFGVDQSNVLILAIKPSSTNDLSGMVTSTPLAPQANRTFILRLQEIAGRRTRVRVSLPVGLNAARVLSLDEDRVIQASVQTNPLTVELGPYEIVTVEMAIARP</sequence>
<dbReference type="Gene3D" id="2.60.40.1180">
    <property type="entry name" value="Golgi alpha-mannosidase II"/>
    <property type="match status" value="1"/>
</dbReference>
<dbReference type="InterPro" id="IPR013780">
    <property type="entry name" value="Glyco_hydro_b"/>
</dbReference>